<name>A0AAD2SV95_STRCV</name>
<gene>
    <name evidence="1" type="ORF">HMPREF1044_0866</name>
</gene>
<proteinExistence type="predicted"/>
<dbReference type="EMBL" id="AICQ01000046">
    <property type="protein sequence ID" value="EID19087.1"/>
    <property type="molecule type" value="Genomic_DNA"/>
</dbReference>
<accession>A0AAD2SV95</accession>
<dbReference type="Proteomes" id="UP000005070">
    <property type="component" value="Unassembled WGS sequence"/>
</dbReference>
<sequence length="37" mass="4565">MHNFDYFGKILLSRKRFSKNKVLEKRLYVSKKFKTTL</sequence>
<reference evidence="1 2" key="1">
    <citation type="submission" date="2012-01" db="EMBL/GenBank/DDBJ databases">
        <authorList>
            <person name="Harkins D.M."/>
            <person name="Madupu R."/>
            <person name="Durkin A.S."/>
            <person name="Torralba M."/>
            <person name="Methe B."/>
            <person name="Sutton G.G."/>
            <person name="Nelson K.E."/>
        </authorList>
    </citation>
    <scope>NUCLEOTIDE SEQUENCE [LARGE SCALE GENOMIC DNA]</scope>
    <source>
        <strain evidence="1 2">SK53</strain>
    </source>
</reference>
<protein>
    <submittedName>
        <fullName evidence="1">Uncharacterized protein</fullName>
    </submittedName>
</protein>
<dbReference type="AlphaFoldDB" id="A0AAD2SV95"/>
<evidence type="ECO:0000313" key="1">
    <source>
        <dbReference type="EMBL" id="EID19087.1"/>
    </source>
</evidence>
<evidence type="ECO:0000313" key="2">
    <source>
        <dbReference type="Proteomes" id="UP000005070"/>
    </source>
</evidence>
<organism evidence="1 2">
    <name type="scientific">Streptococcus constellatus subsp. constellatus SK53</name>
    <dbReference type="NCBI Taxonomy" id="1095730"/>
    <lineage>
        <taxon>Bacteria</taxon>
        <taxon>Bacillati</taxon>
        <taxon>Bacillota</taxon>
        <taxon>Bacilli</taxon>
        <taxon>Lactobacillales</taxon>
        <taxon>Streptococcaceae</taxon>
        <taxon>Streptococcus</taxon>
        <taxon>Streptococcus anginosus group</taxon>
    </lineage>
</organism>
<comment type="caution">
    <text evidence="1">The sequence shown here is derived from an EMBL/GenBank/DDBJ whole genome shotgun (WGS) entry which is preliminary data.</text>
</comment>